<gene>
    <name evidence="2" type="ORF">WICMUC_000033</name>
</gene>
<dbReference type="EMBL" id="JAEUBF010000026">
    <property type="protein sequence ID" value="KAH3680890.1"/>
    <property type="molecule type" value="Genomic_DNA"/>
</dbReference>
<dbReference type="PANTHER" id="PTHR21193">
    <property type="entry name" value="OXIDOREDUCTASE-LIKE DOMAIN-CONTAINING PROTEIN 1"/>
    <property type="match status" value="1"/>
</dbReference>
<accession>A0A9P8Q0C2</accession>
<evidence type="ECO:0000313" key="2">
    <source>
        <dbReference type="EMBL" id="KAH3680890.1"/>
    </source>
</evidence>
<keyword evidence="3" id="KW-1185">Reference proteome</keyword>
<reference evidence="2" key="1">
    <citation type="journal article" date="2021" name="Open Biol.">
        <title>Shared evolutionary footprints suggest mitochondrial oxidative damage underlies multiple complex I losses in fungi.</title>
        <authorList>
            <person name="Schikora-Tamarit M.A."/>
            <person name="Marcet-Houben M."/>
            <person name="Nosek J."/>
            <person name="Gabaldon T."/>
        </authorList>
    </citation>
    <scope>NUCLEOTIDE SEQUENCE</scope>
    <source>
        <strain evidence="2">CBS6341</strain>
    </source>
</reference>
<protein>
    <recommendedName>
        <fullName evidence="1">Oxidoreductase-like domain-containing protein</fullName>
    </recommendedName>
</protein>
<dbReference type="AlphaFoldDB" id="A0A9P8Q0C2"/>
<dbReference type="Proteomes" id="UP000769528">
    <property type="component" value="Unassembled WGS sequence"/>
</dbReference>
<evidence type="ECO:0000259" key="1">
    <source>
        <dbReference type="Pfam" id="PF09791"/>
    </source>
</evidence>
<proteinExistence type="predicted"/>
<reference evidence="2" key="2">
    <citation type="submission" date="2021-01" db="EMBL/GenBank/DDBJ databases">
        <authorList>
            <person name="Schikora-Tamarit M.A."/>
        </authorList>
    </citation>
    <scope>NUCLEOTIDE SEQUENCE</scope>
    <source>
        <strain evidence="2">CBS6341</strain>
    </source>
</reference>
<dbReference type="PANTHER" id="PTHR21193:SF3">
    <property type="entry name" value="OXIDOREDUCTASE-LIKE DOMAIN-CONTAINING PROTEIN 1"/>
    <property type="match status" value="1"/>
</dbReference>
<feature type="domain" description="Oxidoreductase-like" evidence="1">
    <location>
        <begin position="67"/>
        <end position="110"/>
    </location>
</feature>
<sequence>MAGIIRTTKLSKSLFSTTIINQSLTFQTNHEVLGTAEERMKDVFGGRIKGDDRVSSSRKELSEERVIGGILITKKPIEPDNCCMSGCVNCVWEQYNDDLRHWRDRRREAAAKINQTNEIWPADYNPPLSLLNIKNLPDQLKERKRKSEEKPKITTASYFPVIGKPGAQNLTNNVDEEEAESWKDVPVSFKVFAETEKLIKSKHRKKDGRNSITG</sequence>
<evidence type="ECO:0000313" key="3">
    <source>
        <dbReference type="Proteomes" id="UP000769528"/>
    </source>
</evidence>
<name>A0A9P8Q0C2_9ASCO</name>
<dbReference type="Pfam" id="PF09791">
    <property type="entry name" value="Oxidored-like"/>
    <property type="match status" value="1"/>
</dbReference>
<dbReference type="InterPro" id="IPR039251">
    <property type="entry name" value="OXLD1"/>
</dbReference>
<dbReference type="InterPro" id="IPR019180">
    <property type="entry name" value="Oxidoreductase-like_N"/>
</dbReference>
<dbReference type="GO" id="GO:0005739">
    <property type="term" value="C:mitochondrion"/>
    <property type="evidence" value="ECO:0007669"/>
    <property type="project" value="TreeGrafter"/>
</dbReference>
<organism evidence="2 3">
    <name type="scientific">Wickerhamomyces mucosus</name>
    <dbReference type="NCBI Taxonomy" id="1378264"/>
    <lineage>
        <taxon>Eukaryota</taxon>
        <taxon>Fungi</taxon>
        <taxon>Dikarya</taxon>
        <taxon>Ascomycota</taxon>
        <taxon>Saccharomycotina</taxon>
        <taxon>Saccharomycetes</taxon>
        <taxon>Phaffomycetales</taxon>
        <taxon>Wickerhamomycetaceae</taxon>
        <taxon>Wickerhamomyces</taxon>
    </lineage>
</organism>
<dbReference type="OrthoDB" id="10064411at2759"/>
<comment type="caution">
    <text evidence="2">The sequence shown here is derived from an EMBL/GenBank/DDBJ whole genome shotgun (WGS) entry which is preliminary data.</text>
</comment>